<keyword evidence="1" id="KW-0812">Transmembrane</keyword>
<organism evidence="2 3">
    <name type="scientific">Paenibacillus soyae</name>
    <dbReference type="NCBI Taxonomy" id="2969249"/>
    <lineage>
        <taxon>Bacteria</taxon>
        <taxon>Bacillati</taxon>
        <taxon>Bacillota</taxon>
        <taxon>Bacilli</taxon>
        <taxon>Bacillales</taxon>
        <taxon>Paenibacillaceae</taxon>
        <taxon>Paenibacillus</taxon>
    </lineage>
</organism>
<dbReference type="RefSeq" id="WP_257448383.1">
    <property type="nucleotide sequence ID" value="NZ_JANIPJ010000012.1"/>
</dbReference>
<name>A0A9X2S9P1_9BACL</name>
<feature type="transmembrane region" description="Helical" evidence="1">
    <location>
        <begin position="30"/>
        <end position="49"/>
    </location>
</feature>
<keyword evidence="3" id="KW-1185">Reference proteome</keyword>
<accession>A0A9X2S9P1</accession>
<reference evidence="2" key="1">
    <citation type="submission" date="2022-08" db="EMBL/GenBank/DDBJ databases">
        <title>The genomic sequence of strain Paenibacillus sp. SCIV0701.</title>
        <authorList>
            <person name="Zhao H."/>
        </authorList>
    </citation>
    <scope>NUCLEOTIDE SEQUENCE</scope>
    <source>
        <strain evidence="2">SCIV0701</strain>
    </source>
</reference>
<feature type="transmembrane region" description="Helical" evidence="1">
    <location>
        <begin position="6"/>
        <end position="23"/>
    </location>
</feature>
<proteinExistence type="predicted"/>
<comment type="caution">
    <text evidence="2">The sequence shown here is derived from an EMBL/GenBank/DDBJ whole genome shotgun (WGS) entry which is preliminary data.</text>
</comment>
<dbReference type="Proteomes" id="UP001141950">
    <property type="component" value="Unassembled WGS sequence"/>
</dbReference>
<evidence type="ECO:0000313" key="3">
    <source>
        <dbReference type="Proteomes" id="UP001141950"/>
    </source>
</evidence>
<sequence>MNLGMMVAFYGVFFVASGGLHLAKQSKKEFALFVLFIGMCMYMSLARSMKLPVISIIDVDRFVFEPMGRWLYSFM</sequence>
<evidence type="ECO:0000256" key="1">
    <source>
        <dbReference type="SAM" id="Phobius"/>
    </source>
</evidence>
<protein>
    <submittedName>
        <fullName evidence="2">Uncharacterized protein</fullName>
    </submittedName>
</protein>
<dbReference type="AlphaFoldDB" id="A0A9X2S9P1"/>
<keyword evidence="1" id="KW-1133">Transmembrane helix</keyword>
<evidence type="ECO:0000313" key="2">
    <source>
        <dbReference type="EMBL" id="MCR2805669.1"/>
    </source>
</evidence>
<dbReference type="EMBL" id="JANIPJ010000012">
    <property type="protein sequence ID" value="MCR2805669.1"/>
    <property type="molecule type" value="Genomic_DNA"/>
</dbReference>
<keyword evidence="1" id="KW-0472">Membrane</keyword>
<gene>
    <name evidence="2" type="ORF">NQZ67_17430</name>
</gene>